<dbReference type="EnsemblPlants" id="OGLUM10G04310.1">
    <property type="protein sequence ID" value="OGLUM10G04310.1"/>
    <property type="gene ID" value="OGLUM10G04310"/>
</dbReference>
<accession>A0A0E0B8I6</accession>
<evidence type="ECO:0000313" key="2">
    <source>
        <dbReference type="EnsemblPlants" id="OGLUM10G04310.1"/>
    </source>
</evidence>
<evidence type="ECO:0000256" key="1">
    <source>
        <dbReference type="SAM" id="MobiDB-lite"/>
    </source>
</evidence>
<reference evidence="2" key="1">
    <citation type="submission" date="2015-04" db="UniProtKB">
        <authorList>
            <consortium name="EnsemblPlants"/>
        </authorList>
    </citation>
    <scope>IDENTIFICATION</scope>
</reference>
<dbReference type="HOGENOM" id="CLU_112645_0_0_1"/>
<feature type="compositionally biased region" description="Acidic residues" evidence="1">
    <location>
        <begin position="75"/>
        <end position="101"/>
    </location>
</feature>
<dbReference type="Proteomes" id="UP000026961">
    <property type="component" value="Chromosome 10"/>
</dbReference>
<organism evidence="2">
    <name type="scientific">Oryza glumipatula</name>
    <dbReference type="NCBI Taxonomy" id="40148"/>
    <lineage>
        <taxon>Eukaryota</taxon>
        <taxon>Viridiplantae</taxon>
        <taxon>Streptophyta</taxon>
        <taxon>Embryophyta</taxon>
        <taxon>Tracheophyta</taxon>
        <taxon>Spermatophyta</taxon>
        <taxon>Magnoliopsida</taxon>
        <taxon>Liliopsida</taxon>
        <taxon>Poales</taxon>
        <taxon>Poaceae</taxon>
        <taxon>BOP clade</taxon>
        <taxon>Oryzoideae</taxon>
        <taxon>Oryzeae</taxon>
        <taxon>Oryzinae</taxon>
        <taxon>Oryza</taxon>
    </lineage>
</organism>
<name>A0A0E0B8I6_9ORYZ</name>
<protein>
    <submittedName>
        <fullName evidence="2">Uncharacterized protein</fullName>
    </submittedName>
</protein>
<dbReference type="STRING" id="40148.A0A0E0B8I6"/>
<dbReference type="AlphaFoldDB" id="A0A0E0B8I6"/>
<evidence type="ECO:0000313" key="3">
    <source>
        <dbReference type="Proteomes" id="UP000026961"/>
    </source>
</evidence>
<proteinExistence type="predicted"/>
<sequence>MAAVAVKRKLIVDKSPTHRLLHSPLSPITLVRRRGSFFVHITAFCVDGFFGAAGDAVLGAIPINAVGDDAATGDGEGDSVGDDDDDAGDGEAYGDGDDEGGDGAGDGHDDYGDDGDGGAAGYGGTGYVGALYLGGGPGSYDLSGYAMFYPHADRSCC</sequence>
<keyword evidence="3" id="KW-1185">Reference proteome</keyword>
<feature type="region of interest" description="Disordered" evidence="1">
    <location>
        <begin position="69"/>
        <end position="116"/>
    </location>
</feature>
<dbReference type="Gramene" id="OGLUM10G04310.1">
    <property type="protein sequence ID" value="OGLUM10G04310.1"/>
    <property type="gene ID" value="OGLUM10G04310"/>
</dbReference>
<reference evidence="2" key="2">
    <citation type="submission" date="2018-05" db="EMBL/GenBank/DDBJ databases">
        <title>OgluRS3 (Oryza glumaepatula Reference Sequence Version 3).</title>
        <authorList>
            <person name="Zhang J."/>
            <person name="Kudrna D."/>
            <person name="Lee S."/>
            <person name="Talag J."/>
            <person name="Welchert J."/>
            <person name="Wing R.A."/>
        </authorList>
    </citation>
    <scope>NUCLEOTIDE SEQUENCE [LARGE SCALE GENOMIC DNA]</scope>
</reference>